<dbReference type="PANTHER" id="PTHR11178">
    <property type="entry name" value="IRON-SULFUR CLUSTER SCAFFOLD PROTEIN NFU-RELATED"/>
    <property type="match status" value="1"/>
</dbReference>
<dbReference type="GO" id="GO:0005739">
    <property type="term" value="C:mitochondrion"/>
    <property type="evidence" value="ECO:0007669"/>
    <property type="project" value="TreeGrafter"/>
</dbReference>
<dbReference type="SUPFAM" id="SSF110836">
    <property type="entry name" value="Hypothetical protein SAV1430"/>
    <property type="match status" value="1"/>
</dbReference>
<keyword evidence="4" id="KW-1185">Reference proteome</keyword>
<comment type="similarity">
    <text evidence="1">Belongs to the NifU family.</text>
</comment>
<proteinExistence type="inferred from homology"/>
<evidence type="ECO:0000256" key="1">
    <source>
        <dbReference type="ARBA" id="ARBA00006420"/>
    </source>
</evidence>
<dbReference type="InterPro" id="IPR034904">
    <property type="entry name" value="FSCA_dom_sf"/>
</dbReference>
<dbReference type="SUPFAM" id="SSF117916">
    <property type="entry name" value="Fe-S cluster assembly (FSCA) domain-like"/>
    <property type="match status" value="1"/>
</dbReference>
<dbReference type="GO" id="GO:0016226">
    <property type="term" value="P:iron-sulfur cluster assembly"/>
    <property type="evidence" value="ECO:0007669"/>
    <property type="project" value="InterPro"/>
</dbReference>
<dbReference type="Pfam" id="PF08712">
    <property type="entry name" value="Nfu_N"/>
    <property type="match status" value="1"/>
</dbReference>
<dbReference type="SMART" id="SM00932">
    <property type="entry name" value="Nfu_N"/>
    <property type="match status" value="1"/>
</dbReference>
<dbReference type="Gene3D" id="3.30.1370.70">
    <property type="entry name" value="Scaffold protein Nfu/NifU, N-terminal domain"/>
    <property type="match status" value="1"/>
</dbReference>
<sequence>MNNMKHFMSRLASLGIRGTRRWSPQASHCSANLHTSTLLPRAQVRSTPSISVRLPGALQKRSMFIQTESTPNVDSLKFKPGVPVLQNATAEFVTARDSLASPLAVSLFRIDGVQSVFFGNDFISITKDSDANWQLMRPEIYGTIMDFFASGQPIMREDKGESLLRGDTEILPEDSETVAMIKELLDTRIRPTIQEDGGDIEYRSFENGIVKVKLQGSCRTCDSSVITLKNGIENMLMHYIPEVQGVEQVLDLHEQVAQDEFKNT</sequence>
<dbReference type="Proteomes" id="UP000318582">
    <property type="component" value="Unassembled WGS sequence"/>
</dbReference>
<reference evidence="3 4" key="1">
    <citation type="journal article" date="2019" name="Sci. Rep.">
        <title>Comparative genomics of chytrid fungi reveal insights into the obligate biotrophic and pathogenic lifestyle of Synchytrium endobioticum.</title>
        <authorList>
            <person name="van de Vossenberg B.T.L.H."/>
            <person name="Warris S."/>
            <person name="Nguyen H.D.T."/>
            <person name="van Gent-Pelzer M.P.E."/>
            <person name="Joly D.L."/>
            <person name="van de Geest H.C."/>
            <person name="Bonants P.J.M."/>
            <person name="Smith D.S."/>
            <person name="Levesque C.A."/>
            <person name="van der Lee T.A.J."/>
        </authorList>
    </citation>
    <scope>NUCLEOTIDE SEQUENCE [LARGE SCALE GENOMIC DNA]</scope>
    <source>
        <strain evidence="3 4">CBS 809.83</strain>
    </source>
</reference>
<dbReference type="Gene3D" id="3.30.300.130">
    <property type="entry name" value="Fe-S cluster assembly (FSCA)"/>
    <property type="match status" value="1"/>
</dbReference>
<dbReference type="InterPro" id="IPR014824">
    <property type="entry name" value="Nfu/NifU_N"/>
</dbReference>
<dbReference type="InterPro" id="IPR001075">
    <property type="entry name" value="NIF_FeS_clus_asmbl_NifU_C"/>
</dbReference>
<dbReference type="EMBL" id="QEAQ01000011">
    <property type="protein sequence ID" value="TPX60935.1"/>
    <property type="molecule type" value="Genomic_DNA"/>
</dbReference>
<comment type="caution">
    <text evidence="3">The sequence shown here is derived from an EMBL/GenBank/DDBJ whole genome shotgun (WGS) entry which is preliminary data.</text>
</comment>
<feature type="domain" description="Scaffold protein Nfu/NifU N-terminal" evidence="2">
    <location>
        <begin position="65"/>
        <end position="151"/>
    </location>
</feature>
<protein>
    <recommendedName>
        <fullName evidence="2">Scaffold protein Nfu/NifU N-terminal domain-containing protein</fullName>
    </recommendedName>
</protein>
<dbReference type="PANTHER" id="PTHR11178:SF1">
    <property type="entry name" value="NFU1 IRON-SULFUR CLUSTER SCAFFOLD HOMOLOG, MITOCHONDRIAL"/>
    <property type="match status" value="1"/>
</dbReference>
<dbReference type="STRING" id="109895.A0A507EC81"/>
<dbReference type="FunFam" id="3.30.1370.70:FF:000001">
    <property type="entry name" value="NifU-like protein 4, mitochondrial"/>
    <property type="match status" value="1"/>
</dbReference>
<dbReference type="InterPro" id="IPR036498">
    <property type="entry name" value="Nfu/NifU_N_sf"/>
</dbReference>
<organism evidence="3 4">
    <name type="scientific">Powellomyces hirtus</name>
    <dbReference type="NCBI Taxonomy" id="109895"/>
    <lineage>
        <taxon>Eukaryota</taxon>
        <taxon>Fungi</taxon>
        <taxon>Fungi incertae sedis</taxon>
        <taxon>Chytridiomycota</taxon>
        <taxon>Chytridiomycota incertae sedis</taxon>
        <taxon>Chytridiomycetes</taxon>
        <taxon>Spizellomycetales</taxon>
        <taxon>Powellomycetaceae</taxon>
        <taxon>Powellomyces</taxon>
    </lineage>
</organism>
<dbReference type="GO" id="GO:0051536">
    <property type="term" value="F:iron-sulfur cluster binding"/>
    <property type="evidence" value="ECO:0007669"/>
    <property type="project" value="InterPro"/>
</dbReference>
<accession>A0A507EC81</accession>
<dbReference type="FunFam" id="3.30.300.130:FF:000001">
    <property type="entry name" value="NFU1 iron-sulfur cluster scaffold"/>
    <property type="match status" value="1"/>
</dbReference>
<gene>
    <name evidence="3" type="ORF">PhCBS80983_g01483</name>
</gene>
<evidence type="ECO:0000313" key="3">
    <source>
        <dbReference type="EMBL" id="TPX60935.1"/>
    </source>
</evidence>
<dbReference type="GO" id="GO:0005506">
    <property type="term" value="F:iron ion binding"/>
    <property type="evidence" value="ECO:0007669"/>
    <property type="project" value="InterPro"/>
</dbReference>
<dbReference type="AlphaFoldDB" id="A0A507EC81"/>
<dbReference type="Pfam" id="PF01106">
    <property type="entry name" value="NifU"/>
    <property type="match status" value="1"/>
</dbReference>
<name>A0A507EC81_9FUNG</name>
<evidence type="ECO:0000259" key="2">
    <source>
        <dbReference type="SMART" id="SM00932"/>
    </source>
</evidence>
<evidence type="ECO:0000313" key="4">
    <source>
        <dbReference type="Proteomes" id="UP000318582"/>
    </source>
</evidence>